<reference evidence="3" key="1">
    <citation type="submission" date="2025-08" db="UniProtKB">
        <authorList>
            <consortium name="Ensembl"/>
        </authorList>
    </citation>
    <scope>IDENTIFICATION</scope>
</reference>
<feature type="region of interest" description="Disordered" evidence="1">
    <location>
        <begin position="1"/>
        <end position="23"/>
    </location>
</feature>
<accession>A0A8C5QS11</accession>
<feature type="domain" description="WAP" evidence="2">
    <location>
        <begin position="19"/>
        <end position="67"/>
    </location>
</feature>
<dbReference type="InterPro" id="IPR036645">
    <property type="entry name" value="Elafin-like_sf"/>
</dbReference>
<reference evidence="3" key="2">
    <citation type="submission" date="2025-09" db="UniProtKB">
        <authorList>
            <consortium name="Ensembl"/>
        </authorList>
    </citation>
    <scope>IDENTIFICATION</scope>
</reference>
<dbReference type="SUPFAM" id="SSF57256">
    <property type="entry name" value="Elafin-like"/>
    <property type="match status" value="1"/>
</dbReference>
<dbReference type="GO" id="GO:0005576">
    <property type="term" value="C:extracellular region"/>
    <property type="evidence" value="ECO:0007669"/>
    <property type="project" value="InterPro"/>
</dbReference>
<name>A0A8C5QS11_9ANUR</name>
<keyword evidence="4" id="KW-1185">Reference proteome</keyword>
<sequence>MYSRGDTRRSVSAAFQGDAPKKSGVCPPTTVKCAPLPLKGRCRTDAQCVGNKKCCQVKCTMECVDPI</sequence>
<evidence type="ECO:0000259" key="2">
    <source>
        <dbReference type="PROSITE" id="PS51390"/>
    </source>
</evidence>
<dbReference type="Gene3D" id="4.10.75.10">
    <property type="entry name" value="Elafin-like"/>
    <property type="match status" value="1"/>
</dbReference>
<dbReference type="PRINTS" id="PR00003">
    <property type="entry name" value="4DISULPHCORE"/>
</dbReference>
<dbReference type="OrthoDB" id="4473401at2759"/>
<evidence type="ECO:0000256" key="1">
    <source>
        <dbReference type="SAM" id="MobiDB-lite"/>
    </source>
</evidence>
<evidence type="ECO:0000313" key="4">
    <source>
        <dbReference type="Proteomes" id="UP000694569"/>
    </source>
</evidence>
<organism evidence="3 4">
    <name type="scientific">Leptobrachium leishanense</name>
    <name type="common">Leishan spiny toad</name>
    <dbReference type="NCBI Taxonomy" id="445787"/>
    <lineage>
        <taxon>Eukaryota</taxon>
        <taxon>Metazoa</taxon>
        <taxon>Chordata</taxon>
        <taxon>Craniata</taxon>
        <taxon>Vertebrata</taxon>
        <taxon>Euteleostomi</taxon>
        <taxon>Amphibia</taxon>
        <taxon>Batrachia</taxon>
        <taxon>Anura</taxon>
        <taxon>Pelobatoidea</taxon>
        <taxon>Megophryidae</taxon>
        <taxon>Leptobrachium</taxon>
    </lineage>
</organism>
<dbReference type="GO" id="GO:0030414">
    <property type="term" value="F:peptidase inhibitor activity"/>
    <property type="evidence" value="ECO:0007669"/>
    <property type="project" value="InterPro"/>
</dbReference>
<protein>
    <recommendedName>
        <fullName evidence="2">WAP domain-containing protein</fullName>
    </recommendedName>
</protein>
<dbReference type="AlphaFoldDB" id="A0A8C5QS11"/>
<dbReference type="SMART" id="SM00217">
    <property type="entry name" value="WAP"/>
    <property type="match status" value="1"/>
</dbReference>
<dbReference type="InterPro" id="IPR008197">
    <property type="entry name" value="WAP_dom"/>
</dbReference>
<dbReference type="Pfam" id="PF00095">
    <property type="entry name" value="WAP"/>
    <property type="match status" value="1"/>
</dbReference>
<evidence type="ECO:0000313" key="3">
    <source>
        <dbReference type="Ensembl" id="ENSLLEP00000040420.1"/>
    </source>
</evidence>
<dbReference type="Proteomes" id="UP000694569">
    <property type="component" value="Unplaced"/>
</dbReference>
<proteinExistence type="predicted"/>
<dbReference type="PROSITE" id="PS51390">
    <property type="entry name" value="WAP"/>
    <property type="match status" value="1"/>
</dbReference>
<dbReference type="Ensembl" id="ENSLLET00000042062.1">
    <property type="protein sequence ID" value="ENSLLEP00000040420.1"/>
    <property type="gene ID" value="ENSLLEG00000025722.1"/>
</dbReference>